<organism evidence="1 2">
    <name type="scientific">Artomyces pyxidatus</name>
    <dbReference type="NCBI Taxonomy" id="48021"/>
    <lineage>
        <taxon>Eukaryota</taxon>
        <taxon>Fungi</taxon>
        <taxon>Dikarya</taxon>
        <taxon>Basidiomycota</taxon>
        <taxon>Agaricomycotina</taxon>
        <taxon>Agaricomycetes</taxon>
        <taxon>Russulales</taxon>
        <taxon>Auriscalpiaceae</taxon>
        <taxon>Artomyces</taxon>
    </lineage>
</organism>
<evidence type="ECO:0000313" key="2">
    <source>
        <dbReference type="Proteomes" id="UP000814140"/>
    </source>
</evidence>
<comment type="caution">
    <text evidence="1">The sequence shown here is derived from an EMBL/GenBank/DDBJ whole genome shotgun (WGS) entry which is preliminary data.</text>
</comment>
<accession>A0ACB8SZU3</accession>
<reference evidence="1" key="2">
    <citation type="journal article" date="2022" name="New Phytol.">
        <title>Evolutionary transition to the ectomycorrhizal habit in the genomes of a hyperdiverse lineage of mushroom-forming fungi.</title>
        <authorList>
            <person name="Looney B."/>
            <person name="Miyauchi S."/>
            <person name="Morin E."/>
            <person name="Drula E."/>
            <person name="Courty P.E."/>
            <person name="Kohler A."/>
            <person name="Kuo A."/>
            <person name="LaButti K."/>
            <person name="Pangilinan J."/>
            <person name="Lipzen A."/>
            <person name="Riley R."/>
            <person name="Andreopoulos W."/>
            <person name="He G."/>
            <person name="Johnson J."/>
            <person name="Nolan M."/>
            <person name="Tritt A."/>
            <person name="Barry K.W."/>
            <person name="Grigoriev I.V."/>
            <person name="Nagy L.G."/>
            <person name="Hibbett D."/>
            <person name="Henrissat B."/>
            <person name="Matheny P.B."/>
            <person name="Labbe J."/>
            <person name="Martin F.M."/>
        </authorList>
    </citation>
    <scope>NUCLEOTIDE SEQUENCE</scope>
    <source>
        <strain evidence="1">HHB10654</strain>
    </source>
</reference>
<protein>
    <submittedName>
        <fullName evidence="1">Uncharacterized protein</fullName>
    </submittedName>
</protein>
<proteinExistence type="predicted"/>
<evidence type="ECO:0000313" key="1">
    <source>
        <dbReference type="EMBL" id="KAI0061758.1"/>
    </source>
</evidence>
<name>A0ACB8SZU3_9AGAM</name>
<keyword evidence="2" id="KW-1185">Reference proteome</keyword>
<reference evidence="1" key="1">
    <citation type="submission" date="2021-03" db="EMBL/GenBank/DDBJ databases">
        <authorList>
            <consortium name="DOE Joint Genome Institute"/>
            <person name="Ahrendt S."/>
            <person name="Looney B.P."/>
            <person name="Miyauchi S."/>
            <person name="Morin E."/>
            <person name="Drula E."/>
            <person name="Courty P.E."/>
            <person name="Chicoki N."/>
            <person name="Fauchery L."/>
            <person name="Kohler A."/>
            <person name="Kuo A."/>
            <person name="Labutti K."/>
            <person name="Pangilinan J."/>
            <person name="Lipzen A."/>
            <person name="Riley R."/>
            <person name="Andreopoulos W."/>
            <person name="He G."/>
            <person name="Johnson J."/>
            <person name="Barry K.W."/>
            <person name="Grigoriev I.V."/>
            <person name="Nagy L."/>
            <person name="Hibbett D."/>
            <person name="Henrissat B."/>
            <person name="Matheny P.B."/>
            <person name="Labbe J."/>
            <person name="Martin F."/>
        </authorList>
    </citation>
    <scope>NUCLEOTIDE SEQUENCE</scope>
    <source>
        <strain evidence="1">HHB10654</strain>
    </source>
</reference>
<dbReference type="Proteomes" id="UP000814140">
    <property type="component" value="Unassembled WGS sequence"/>
</dbReference>
<dbReference type="EMBL" id="MU277211">
    <property type="protein sequence ID" value="KAI0061758.1"/>
    <property type="molecule type" value="Genomic_DNA"/>
</dbReference>
<sequence length="378" mass="43090">MLEWAEKTLVLRNIKMRQVPRHKRRNIDANMRDSIPLLDQHSLSFPPLNLYATRDDFRGAPSDYCTGSGPTGHLSPLPLAQSHQPVPSIPLHVYSGLDALATPDADSRRGSFGSAGPWPAGSTSSTTDFGEPSGFPFSPAQERDPYSSLEFSATVPEHLSQAGRSQVVQHGLSNPNVHLSKSPVPVVSEAGKRKRKADDTIDGSERPAKKRTPEQLEKRKLYARRFRHNQSDGIDDLRDALGKDKSFSTEKTIREALHRLREQAQRSERSDAIETDLRKQVKDLRTQAEGYKTQADDYKTQAEYYKTQAEYYETQAEDYKTQAEDYKTQAEDHRTRAEYLKSREEDLMVQLEVKIEEVLYWKDTSCKLFLPWIICYEE</sequence>
<gene>
    <name evidence="1" type="ORF">BV25DRAFT_1916761</name>
</gene>